<name>M0NZJ7_9EURY</name>
<dbReference type="InterPro" id="IPR023203">
    <property type="entry name" value="TTHA0068_sf"/>
</dbReference>
<organism evidence="2 3">
    <name type="scientific">Halorubrum kocurii JCM 14978</name>
    <dbReference type="NCBI Taxonomy" id="1230456"/>
    <lineage>
        <taxon>Archaea</taxon>
        <taxon>Methanobacteriati</taxon>
        <taxon>Methanobacteriota</taxon>
        <taxon>Stenosarchaea group</taxon>
        <taxon>Halobacteria</taxon>
        <taxon>Halobacteriales</taxon>
        <taxon>Haloferacaceae</taxon>
        <taxon>Halorubrum</taxon>
    </lineage>
</organism>
<dbReference type="Pfam" id="PF03745">
    <property type="entry name" value="DUF309"/>
    <property type="match status" value="1"/>
</dbReference>
<feature type="region of interest" description="Disordered" evidence="1">
    <location>
        <begin position="1"/>
        <end position="42"/>
    </location>
</feature>
<feature type="compositionally biased region" description="Low complexity" evidence="1">
    <location>
        <begin position="10"/>
        <end position="32"/>
    </location>
</feature>
<evidence type="ECO:0000313" key="3">
    <source>
        <dbReference type="Proteomes" id="UP000011546"/>
    </source>
</evidence>
<proteinExistence type="predicted"/>
<dbReference type="PATRIC" id="fig|1230456.3.peg.1969"/>
<keyword evidence="3" id="KW-1185">Reference proteome</keyword>
<comment type="caution">
    <text evidence="2">The sequence shown here is derived from an EMBL/GenBank/DDBJ whole genome shotgun (WGS) entry which is preliminary data.</text>
</comment>
<dbReference type="Gene3D" id="1.10.3450.10">
    <property type="entry name" value="TTHA0068-like"/>
    <property type="match status" value="1"/>
</dbReference>
<protein>
    <recommendedName>
        <fullName evidence="4">DUF309 domain-containing protein</fullName>
    </recommendedName>
</protein>
<dbReference type="AlphaFoldDB" id="M0NZJ7"/>
<reference evidence="2 3" key="1">
    <citation type="journal article" date="2014" name="PLoS Genet.">
        <title>Phylogenetically driven sequencing of extremely halophilic archaea reveals strategies for static and dynamic osmo-response.</title>
        <authorList>
            <person name="Becker E.A."/>
            <person name="Seitzer P.M."/>
            <person name="Tritt A."/>
            <person name="Larsen D."/>
            <person name="Krusor M."/>
            <person name="Yao A.I."/>
            <person name="Wu D."/>
            <person name="Madern D."/>
            <person name="Eisen J.A."/>
            <person name="Darling A.E."/>
            <person name="Facciotti M.T."/>
        </authorList>
    </citation>
    <scope>NUCLEOTIDE SEQUENCE [LARGE SCALE GENOMIC DNA]</scope>
    <source>
        <strain evidence="2 3">JCM 14978</strain>
    </source>
</reference>
<dbReference type="OrthoDB" id="270022at2157"/>
<dbReference type="Proteomes" id="UP000011546">
    <property type="component" value="Unassembled WGS sequence"/>
</dbReference>
<dbReference type="SUPFAM" id="SSF140663">
    <property type="entry name" value="TTHA0068-like"/>
    <property type="match status" value="1"/>
</dbReference>
<evidence type="ECO:0000256" key="1">
    <source>
        <dbReference type="SAM" id="MobiDB-lite"/>
    </source>
</evidence>
<dbReference type="STRING" id="1230456.C468_09951"/>
<evidence type="ECO:0000313" key="2">
    <source>
        <dbReference type="EMBL" id="EMA63251.1"/>
    </source>
</evidence>
<dbReference type="EMBL" id="AOJH01000062">
    <property type="protein sequence ID" value="EMA63251.1"/>
    <property type="molecule type" value="Genomic_DNA"/>
</dbReference>
<accession>M0NZJ7</accession>
<evidence type="ECO:0008006" key="4">
    <source>
        <dbReference type="Google" id="ProtNLM"/>
    </source>
</evidence>
<dbReference type="RefSeq" id="WP_008848699.1">
    <property type="nucleotide sequence ID" value="NZ_AOJH01000062.1"/>
</dbReference>
<sequence length="242" mass="25096">MTDRESGSDAGAPGAREAAAEGPNDGPAADSSGDGDDSPTVPAALRAGAALFNEGHVLAAHDPWEAAWLPLAAGDDERLLHGLIAAAAATHHAGGRNWSGAVGCASNAEEYLAGVPPTLRGVDVGPVRDWCRRLASDPETVERSAPPTLRIEGAAPRFGDLDLSATLLAAPALADAIAPGDEETFETAASLARGERGTGRTRFAELLFAFLRSPDARPQVAARLADHVELAERKRRDVDDLF</sequence>
<gene>
    <name evidence="2" type="ORF">C468_09951</name>
</gene>
<dbReference type="InterPro" id="IPR005500">
    <property type="entry name" value="DUF309"/>
</dbReference>